<evidence type="ECO:0000313" key="2">
    <source>
        <dbReference type="EMBL" id="AXI10086.1"/>
    </source>
</evidence>
<feature type="compositionally biased region" description="Basic residues" evidence="1">
    <location>
        <begin position="12"/>
        <end position="27"/>
    </location>
</feature>
<dbReference type="KEGG" id="ocn:CUC15_14615"/>
<sequence length="74" mass="8726">MNHHCGCSSGNPKRHDHSFHKIPSLRKQRLEPKHADRHTKLSYIEDKQAMTRDFQEGRLKVNHEDGKKNIIIIM</sequence>
<reference evidence="3" key="1">
    <citation type="submission" date="2017-11" db="EMBL/GenBank/DDBJ databases">
        <authorList>
            <person name="Zhu W."/>
        </authorList>
    </citation>
    <scope>NUCLEOTIDE SEQUENCE [LARGE SCALE GENOMIC DNA]</scope>
    <source>
        <strain evidence="3">160</strain>
    </source>
</reference>
<keyword evidence="3" id="KW-1185">Reference proteome</keyword>
<proteinExistence type="predicted"/>
<dbReference type="AlphaFoldDB" id="A0A345PJA6"/>
<organism evidence="2 3">
    <name type="scientific">Oceanobacillus zhaokaii</name>
    <dbReference type="NCBI Taxonomy" id="2052660"/>
    <lineage>
        <taxon>Bacteria</taxon>
        <taxon>Bacillati</taxon>
        <taxon>Bacillota</taxon>
        <taxon>Bacilli</taxon>
        <taxon>Bacillales</taxon>
        <taxon>Bacillaceae</taxon>
        <taxon>Oceanobacillus</taxon>
    </lineage>
</organism>
<protein>
    <submittedName>
        <fullName evidence="2">Uncharacterized protein</fullName>
    </submittedName>
</protein>
<feature type="region of interest" description="Disordered" evidence="1">
    <location>
        <begin position="1"/>
        <end position="40"/>
    </location>
</feature>
<dbReference type="EMBL" id="CP024848">
    <property type="protein sequence ID" value="AXI10086.1"/>
    <property type="molecule type" value="Genomic_DNA"/>
</dbReference>
<dbReference type="Proteomes" id="UP000253908">
    <property type="component" value="Chromosome"/>
</dbReference>
<accession>A0A345PJA6</accession>
<name>A0A345PJA6_9BACI</name>
<evidence type="ECO:0000256" key="1">
    <source>
        <dbReference type="SAM" id="MobiDB-lite"/>
    </source>
</evidence>
<evidence type="ECO:0000313" key="3">
    <source>
        <dbReference type="Proteomes" id="UP000253908"/>
    </source>
</evidence>
<gene>
    <name evidence="2" type="ORF">CUC15_14615</name>
</gene>